<dbReference type="EMBL" id="JAPDPJ010000008">
    <property type="protein sequence ID" value="MCW3785978.1"/>
    <property type="molecule type" value="Genomic_DNA"/>
</dbReference>
<organism evidence="1 2">
    <name type="scientific">Plebeiibacterium sediminum</name>
    <dbReference type="NCBI Taxonomy" id="2992112"/>
    <lineage>
        <taxon>Bacteria</taxon>
        <taxon>Pseudomonadati</taxon>
        <taxon>Bacteroidota</taxon>
        <taxon>Bacteroidia</taxon>
        <taxon>Marinilabiliales</taxon>
        <taxon>Marinilabiliaceae</taxon>
        <taxon>Plebeiibacterium</taxon>
    </lineage>
</organism>
<proteinExistence type="predicted"/>
<gene>
    <name evidence="1" type="ORF">OM075_05835</name>
</gene>
<accession>A0AAE3M2M6</accession>
<dbReference type="AlphaFoldDB" id="A0AAE3M2M6"/>
<dbReference type="Proteomes" id="UP001209229">
    <property type="component" value="Unassembled WGS sequence"/>
</dbReference>
<evidence type="ECO:0000313" key="1">
    <source>
        <dbReference type="EMBL" id="MCW3785978.1"/>
    </source>
</evidence>
<name>A0AAE3M2M6_9BACT</name>
<evidence type="ECO:0000313" key="2">
    <source>
        <dbReference type="Proteomes" id="UP001209229"/>
    </source>
</evidence>
<keyword evidence="2" id="KW-1185">Reference proteome</keyword>
<protein>
    <submittedName>
        <fullName evidence="1">Uncharacterized protein</fullName>
    </submittedName>
</protein>
<comment type="caution">
    <text evidence="1">The sequence shown here is derived from an EMBL/GenBank/DDBJ whole genome shotgun (WGS) entry which is preliminary data.</text>
</comment>
<reference evidence="1" key="1">
    <citation type="submission" date="2022-10" db="EMBL/GenBank/DDBJ databases">
        <authorList>
            <person name="Yu W.X."/>
        </authorList>
    </citation>
    <scope>NUCLEOTIDE SEQUENCE</scope>
    <source>
        <strain evidence="1">AAT</strain>
    </source>
</reference>
<dbReference type="RefSeq" id="WP_301189550.1">
    <property type="nucleotide sequence ID" value="NZ_JAPDPJ010000008.1"/>
</dbReference>
<sequence>MTNNYVFFDVDCIEITPNKVKFNCPDRSQPISDELFEIYSLISAIVAPLVFTIHEDGFQPMEDDKRDFVFIPANKEKEEWKKSIGERYKFYLERGTKDGVQDVLVFNSNENTAECVKKLKAKEWIVFGVGLENKVDHVITELLKMGKKVRYIPELIINESAYNDGEVNLKLVYEYFAKWESLGAYPMTYNEVLLLIKKNKMHK</sequence>